<dbReference type="GO" id="GO:0071555">
    <property type="term" value="P:cell wall organization"/>
    <property type="evidence" value="ECO:0007669"/>
    <property type="project" value="UniProtKB-KW"/>
</dbReference>
<evidence type="ECO:0000313" key="16">
    <source>
        <dbReference type="Proteomes" id="UP001146505"/>
    </source>
</evidence>
<evidence type="ECO:0000256" key="1">
    <source>
        <dbReference type="ARBA" id="ARBA00022490"/>
    </source>
</evidence>
<comment type="similarity">
    <text evidence="10">Belongs to the MurCDEF family. MurF subfamily.</text>
</comment>
<evidence type="ECO:0000256" key="5">
    <source>
        <dbReference type="ARBA" id="ARBA00022840"/>
    </source>
</evidence>
<dbReference type="Gene3D" id="3.40.1190.10">
    <property type="entry name" value="Mur-like, catalytic domain"/>
    <property type="match status" value="1"/>
</dbReference>
<evidence type="ECO:0000313" key="15">
    <source>
        <dbReference type="EMBL" id="MCZ9305025.1"/>
    </source>
</evidence>
<comment type="function">
    <text evidence="10 11">Involved in cell wall formation. Catalyzes the final step in the synthesis of UDP-N-acetylmuramoyl-pentapeptide, the precursor of murein.</text>
</comment>
<dbReference type="PANTHER" id="PTHR43024">
    <property type="entry name" value="UDP-N-ACETYLMURAMOYL-TRIPEPTIDE--D-ALANYL-D-ALANINE LIGASE"/>
    <property type="match status" value="1"/>
</dbReference>
<gene>
    <name evidence="10" type="primary">murF</name>
    <name evidence="15" type="ORF">L8U58_05670</name>
</gene>
<dbReference type="SUPFAM" id="SSF53244">
    <property type="entry name" value="MurD-like peptide ligases, peptide-binding domain"/>
    <property type="match status" value="1"/>
</dbReference>
<comment type="pathway">
    <text evidence="10 11">Cell wall biogenesis; peptidoglycan biosynthesis.</text>
</comment>
<dbReference type="Proteomes" id="UP001146505">
    <property type="component" value="Unassembled WGS sequence"/>
</dbReference>
<keyword evidence="4 10" id="KW-0547">Nucleotide-binding</keyword>
<dbReference type="GO" id="GO:0047480">
    <property type="term" value="F:UDP-N-acetylmuramoyl-tripeptide-D-alanyl-D-alanine ligase activity"/>
    <property type="evidence" value="ECO:0007669"/>
    <property type="project" value="UniProtKB-UniRule"/>
</dbReference>
<dbReference type="SUPFAM" id="SSF53623">
    <property type="entry name" value="MurD-like peptide ligases, catalytic domain"/>
    <property type="match status" value="1"/>
</dbReference>
<evidence type="ECO:0000256" key="10">
    <source>
        <dbReference type="HAMAP-Rule" id="MF_02019"/>
    </source>
</evidence>
<organism evidence="15 16">
    <name type="scientific">Corynebacterium macclintockiae</name>
    <dbReference type="NCBI Taxonomy" id="2913501"/>
    <lineage>
        <taxon>Bacteria</taxon>
        <taxon>Bacillati</taxon>
        <taxon>Actinomycetota</taxon>
        <taxon>Actinomycetes</taxon>
        <taxon>Mycobacteriales</taxon>
        <taxon>Corynebacteriaceae</taxon>
        <taxon>Corynebacterium</taxon>
    </lineage>
</organism>
<dbReference type="HAMAP" id="MF_02019">
    <property type="entry name" value="MurF"/>
    <property type="match status" value="1"/>
</dbReference>
<dbReference type="InterPro" id="IPR013221">
    <property type="entry name" value="Mur_ligase_cen"/>
</dbReference>
<dbReference type="InterPro" id="IPR000713">
    <property type="entry name" value="Mur_ligase_N"/>
</dbReference>
<keyword evidence="1 10" id="KW-0963">Cytoplasm</keyword>
<evidence type="ECO:0000256" key="4">
    <source>
        <dbReference type="ARBA" id="ARBA00022741"/>
    </source>
</evidence>
<dbReference type="PANTHER" id="PTHR43024:SF1">
    <property type="entry name" value="UDP-N-ACETYLMURAMOYL-TRIPEPTIDE--D-ALANYL-D-ALANINE LIGASE"/>
    <property type="match status" value="1"/>
</dbReference>
<keyword evidence="6 10" id="KW-0133">Cell shape</keyword>
<feature type="binding site" evidence="10">
    <location>
        <begin position="136"/>
        <end position="142"/>
    </location>
    <ligand>
        <name>ATP</name>
        <dbReference type="ChEBI" id="CHEBI:30616"/>
    </ligand>
</feature>
<evidence type="ECO:0000256" key="9">
    <source>
        <dbReference type="ARBA" id="ARBA00023316"/>
    </source>
</evidence>
<reference evidence="15" key="1">
    <citation type="submission" date="2022-02" db="EMBL/GenBank/DDBJ databases">
        <title>Corynebacterium sp. from urogenital microbiome.</title>
        <authorList>
            <person name="Cappelli E.A."/>
            <person name="Ribeiro T.G."/>
            <person name="Peixe L."/>
        </authorList>
    </citation>
    <scope>NUCLEOTIDE SEQUENCE</scope>
    <source>
        <strain evidence="15">C9Ua_112</strain>
    </source>
</reference>
<evidence type="ECO:0000259" key="12">
    <source>
        <dbReference type="Pfam" id="PF01225"/>
    </source>
</evidence>
<dbReference type="GO" id="GO:0008360">
    <property type="term" value="P:regulation of cell shape"/>
    <property type="evidence" value="ECO:0007669"/>
    <property type="project" value="UniProtKB-KW"/>
</dbReference>
<comment type="caution">
    <text evidence="15">The sequence shown here is derived from an EMBL/GenBank/DDBJ whole genome shotgun (WGS) entry which is preliminary data.</text>
</comment>
<dbReference type="NCBIfam" id="TIGR01143">
    <property type="entry name" value="murF"/>
    <property type="match status" value="1"/>
</dbReference>
<evidence type="ECO:0000256" key="3">
    <source>
        <dbReference type="ARBA" id="ARBA00022618"/>
    </source>
</evidence>
<evidence type="ECO:0000256" key="7">
    <source>
        <dbReference type="ARBA" id="ARBA00022984"/>
    </source>
</evidence>
<feature type="domain" description="Mur ligase C-terminal" evidence="13">
    <location>
        <begin position="356"/>
        <end position="484"/>
    </location>
</feature>
<dbReference type="InterPro" id="IPR051046">
    <property type="entry name" value="MurCDEF_CellWall_CoF430Synth"/>
</dbReference>
<feature type="domain" description="Mur ligase N-terminal catalytic" evidence="12">
    <location>
        <begin position="31"/>
        <end position="76"/>
    </location>
</feature>
<comment type="catalytic activity">
    <reaction evidence="10 11">
        <text>D-alanyl-D-alanine + UDP-N-acetyl-alpha-D-muramoyl-L-alanyl-gamma-D-glutamyl-meso-2,6-diaminopimelate + ATP = UDP-N-acetyl-alpha-D-muramoyl-L-alanyl-gamma-D-glutamyl-meso-2,6-diaminopimeloyl-D-alanyl-D-alanine + ADP + phosphate + H(+)</text>
        <dbReference type="Rhea" id="RHEA:28374"/>
        <dbReference type="ChEBI" id="CHEBI:15378"/>
        <dbReference type="ChEBI" id="CHEBI:30616"/>
        <dbReference type="ChEBI" id="CHEBI:43474"/>
        <dbReference type="ChEBI" id="CHEBI:57822"/>
        <dbReference type="ChEBI" id="CHEBI:61386"/>
        <dbReference type="ChEBI" id="CHEBI:83905"/>
        <dbReference type="ChEBI" id="CHEBI:456216"/>
        <dbReference type="EC" id="6.3.2.10"/>
    </reaction>
</comment>
<dbReference type="InterPro" id="IPR035911">
    <property type="entry name" value="MurE/MurF_N"/>
</dbReference>
<evidence type="ECO:0000256" key="6">
    <source>
        <dbReference type="ARBA" id="ARBA00022960"/>
    </source>
</evidence>
<evidence type="ECO:0000256" key="8">
    <source>
        <dbReference type="ARBA" id="ARBA00023306"/>
    </source>
</evidence>
<keyword evidence="16" id="KW-1185">Reference proteome</keyword>
<dbReference type="EMBL" id="JAKMUV010000005">
    <property type="protein sequence ID" value="MCZ9305025.1"/>
    <property type="molecule type" value="Genomic_DNA"/>
</dbReference>
<sequence length="504" mass="52156">MIELTNAQIAEVTGGALINGANPQTVVTGPVEFDSRKITPGSIFMALPGARADGHDFADSALQNGAALLVVGRKVDQPALLAEPVLTNEQTSNATAFEFDAEGHGAAVLAAVDKLARYNTDVLAAEEGMAVVGVTGSAGKTSTKDLIGAVLREAGETVAPPGSFNNEIGLPYTALRAGRDTRFLVSEMSARGVGHIQHLTTVTPPRVGVVLNVGSAHLGEFGSRQAIAQAKGELVEALPQAADGGLAVLNADDDKVAAMDKRTSARVVRFSTEGATGAAGVPADYYASDIQLDAVARASFMLHHPKGEPVRVELSVFGAHQVSNALAAAAVGIELGIDAATVAASLSSHVAASVNRMDVRTRASDGVTIINDSYNANPESMRAGIDALAYTAKGRRGAESWAVLGQMGELGEDASEEHEELGRVLAQRRIDHAVIVGNGVNQHALATEARESGVDTHIVENIDGAVNYLDMSLNPQDVVLIKASYSDGLWAVAEGLLIGEDQGV</sequence>
<dbReference type="SUPFAM" id="SSF63418">
    <property type="entry name" value="MurE/MurF N-terminal domain"/>
    <property type="match status" value="1"/>
</dbReference>
<keyword evidence="3 10" id="KW-0132">Cell division</keyword>
<dbReference type="GeneID" id="301813029"/>
<evidence type="ECO:0000259" key="13">
    <source>
        <dbReference type="Pfam" id="PF02875"/>
    </source>
</evidence>
<comment type="subcellular location">
    <subcellularLocation>
        <location evidence="10 11">Cytoplasm</location>
    </subcellularLocation>
</comment>
<dbReference type="GO" id="GO:0009252">
    <property type="term" value="P:peptidoglycan biosynthetic process"/>
    <property type="evidence" value="ECO:0007669"/>
    <property type="project" value="UniProtKB-UniRule"/>
</dbReference>
<dbReference type="Gene3D" id="3.90.190.20">
    <property type="entry name" value="Mur ligase, C-terminal domain"/>
    <property type="match status" value="1"/>
</dbReference>
<dbReference type="InterPro" id="IPR004101">
    <property type="entry name" value="Mur_ligase_C"/>
</dbReference>
<keyword evidence="5 10" id="KW-0067">ATP-binding</keyword>
<dbReference type="AlphaFoldDB" id="A0A9X3M6E4"/>
<dbReference type="Gene3D" id="3.40.1390.10">
    <property type="entry name" value="MurE/MurF, N-terminal domain"/>
    <property type="match status" value="1"/>
</dbReference>
<keyword evidence="8 10" id="KW-0131">Cell cycle</keyword>
<dbReference type="RefSeq" id="WP_269954887.1">
    <property type="nucleotide sequence ID" value="NZ_JAKMUV010000005.1"/>
</dbReference>
<dbReference type="InterPro" id="IPR036615">
    <property type="entry name" value="Mur_ligase_C_dom_sf"/>
</dbReference>
<keyword evidence="9 10" id="KW-0961">Cell wall biogenesis/degradation</keyword>
<feature type="domain" description="Mur ligase central" evidence="14">
    <location>
        <begin position="134"/>
        <end position="331"/>
    </location>
</feature>
<accession>A0A9X3M6E4</accession>
<dbReference type="EC" id="6.3.2.10" evidence="10 11"/>
<dbReference type="Pfam" id="PF01225">
    <property type="entry name" value="Mur_ligase"/>
    <property type="match status" value="1"/>
</dbReference>
<dbReference type="Pfam" id="PF02875">
    <property type="entry name" value="Mur_ligase_C"/>
    <property type="match status" value="1"/>
</dbReference>
<proteinExistence type="inferred from homology"/>
<keyword evidence="2 10" id="KW-0436">Ligase</keyword>
<dbReference type="GO" id="GO:0051301">
    <property type="term" value="P:cell division"/>
    <property type="evidence" value="ECO:0007669"/>
    <property type="project" value="UniProtKB-KW"/>
</dbReference>
<evidence type="ECO:0000259" key="14">
    <source>
        <dbReference type="Pfam" id="PF08245"/>
    </source>
</evidence>
<keyword evidence="7 10" id="KW-0573">Peptidoglycan synthesis</keyword>
<dbReference type="InterPro" id="IPR005863">
    <property type="entry name" value="UDP-N-AcMur_synth"/>
</dbReference>
<dbReference type="GO" id="GO:0005524">
    <property type="term" value="F:ATP binding"/>
    <property type="evidence" value="ECO:0007669"/>
    <property type="project" value="UniProtKB-UniRule"/>
</dbReference>
<dbReference type="Pfam" id="PF08245">
    <property type="entry name" value="Mur_ligase_M"/>
    <property type="match status" value="1"/>
</dbReference>
<evidence type="ECO:0000256" key="2">
    <source>
        <dbReference type="ARBA" id="ARBA00022598"/>
    </source>
</evidence>
<name>A0A9X3M6E4_9CORY</name>
<dbReference type="GO" id="GO:0005737">
    <property type="term" value="C:cytoplasm"/>
    <property type="evidence" value="ECO:0007669"/>
    <property type="project" value="UniProtKB-SubCell"/>
</dbReference>
<protein>
    <recommendedName>
        <fullName evidence="10 11">UDP-N-acetylmuramoyl-tripeptide--D-alanyl-D-alanine ligase</fullName>
        <ecNumber evidence="10 11">6.3.2.10</ecNumber>
    </recommendedName>
    <alternativeName>
        <fullName evidence="10">D-alanyl-D-alanine-adding enzyme</fullName>
    </alternativeName>
</protein>
<evidence type="ECO:0000256" key="11">
    <source>
        <dbReference type="RuleBase" id="RU004136"/>
    </source>
</evidence>
<dbReference type="InterPro" id="IPR036565">
    <property type="entry name" value="Mur-like_cat_sf"/>
</dbReference>